<dbReference type="InterPro" id="IPR018200">
    <property type="entry name" value="USP_CS"/>
</dbReference>
<name>A0ABP1NPG6_XYLVO</name>
<sequence length="934" mass="105012">MDLTMDVRNELDFQFLDLHDLNDNDKNHLIGILKSNVANDTLKLPWDTIETNNDIDTSITEIPQLHSQWYHNAMAPPPPSYTQQIMCSDWQGPPIYPVPTDAHIQPFMPPAMTYTHPGYNLPGEIHDVGCNRENNRRNNRGRGIRRDNFNRGINPANEMQPGYMGEQGQFHPPLSFVVMYPDQTQQQQFSSHVHYPPLAIYQPNIHTHTSTHPQPAYGYPPYHHPAGNIRCIRQAAPMISQPTQECTKVQTTKSHEKRVQNVYTPVKQPFHRVNEEENSSQTNIVTTVITVNNSKVEQCTDNMDENTANRKNSNTNGKVPPVNVKIEHNIVSTVNENCNGTEKSDVPCVNINSSIEVKQNGETDKEYKNETVSSIKTTVVKTLSKSISKNENEVHKEDSPMKSIQDEVVTKTSGNSSVTNTPVVVPITSSPALCSKSWASVLKQGSAETQSTPSNYKPTARINPLPITENNITSNIQSQSTEKDQHSGTTAFTNENVSSNLQSIVNESKALQVESLQNRYNDPIAFRMGEFLLNYQMDKQTVSLLPRGLTNRSNYCYINSILQALLACPPFYNLLMALPHSKNPGKTSSTPLIDNMIKFVHEFTPLSDGARLARKDRANKRGEDTIVDIQSGVAFEPFYVYTMLKNTSAAGVFSVEGRQEDAEEFLSCLLNGINDEMLELIKLVNNDQNVTSNIESNVNYNNGEEEWKVMGPKNKGSITRCTEFGRTPLSDIFRGQLRSRVSRAGEQPTDNVQPFFTLQLDIEKAESVKGALEILVGKDQLEGMTCSKTKQQIEAWKQVTLEELPVILILHLKWFDYKLDGCSKIVKSVEFPIDLKLDSKFLSPNAVKKLNPKQKHYKLFAVTYHDGKEATKGHYVTDAFHVGYGGWVRYDDSSLKGVSESNVLKPTPPRVPYLLYYRRCDTIGNNQSNSGKAR</sequence>
<evidence type="ECO:0000256" key="7">
    <source>
        <dbReference type="ARBA" id="ARBA00022807"/>
    </source>
</evidence>
<dbReference type="InterPro" id="IPR001394">
    <property type="entry name" value="Peptidase_C19_UCH"/>
</dbReference>
<dbReference type="Proteomes" id="UP001642520">
    <property type="component" value="Unassembled WGS sequence"/>
</dbReference>
<comment type="caution">
    <text evidence="10">The sequence shown here is derived from an EMBL/GenBank/DDBJ whole genome shotgun (WGS) entry which is preliminary data.</text>
</comment>
<dbReference type="PANTHER" id="PTHR24006:SF687">
    <property type="entry name" value="UBIQUITIN CARBOXYL-TERMINAL HYDROLASE 10"/>
    <property type="match status" value="1"/>
</dbReference>
<gene>
    <name evidence="10" type="ORF">XYLVIOL_LOCUS5790</name>
</gene>
<reference evidence="10 11" key="1">
    <citation type="submission" date="2024-08" db="EMBL/GenBank/DDBJ databases">
        <authorList>
            <person name="Will J Nash"/>
            <person name="Angela Man"/>
            <person name="Seanna McTaggart"/>
            <person name="Kendall Baker"/>
            <person name="Tom Barker"/>
            <person name="Leah Catchpole"/>
            <person name="Alex Durrant"/>
            <person name="Karim Gharbi"/>
            <person name="Naomi Irish"/>
            <person name="Gemy Kaithakottil"/>
            <person name="Debby Ku"/>
            <person name="Aaliyah Providence"/>
            <person name="Felix Shaw"/>
            <person name="David Swarbreck"/>
            <person name="Chris Watkins"/>
            <person name="Ann M. McCartney"/>
            <person name="Giulio Formenti"/>
            <person name="Alice Mouton"/>
            <person name="Noel Vella"/>
            <person name="Bjorn M von Reumont"/>
            <person name="Adriana Vella"/>
            <person name="Wilfried Haerty"/>
        </authorList>
    </citation>
    <scope>NUCLEOTIDE SEQUENCE [LARGE SCALE GENOMIC DNA]</scope>
</reference>
<evidence type="ECO:0000313" key="11">
    <source>
        <dbReference type="Proteomes" id="UP001642520"/>
    </source>
</evidence>
<comment type="catalytic activity">
    <reaction evidence="1">
        <text>Thiol-dependent hydrolysis of ester, thioester, amide, peptide and isopeptide bonds formed by the C-terminal Gly of ubiquitin (a 76-residue protein attached to proteins as an intracellular targeting signal).</text>
        <dbReference type="EC" id="3.4.19.12"/>
    </reaction>
</comment>
<dbReference type="PROSITE" id="PS00973">
    <property type="entry name" value="USP_2"/>
    <property type="match status" value="1"/>
</dbReference>
<dbReference type="EC" id="3.4.19.12" evidence="3"/>
<evidence type="ECO:0000256" key="6">
    <source>
        <dbReference type="ARBA" id="ARBA00022801"/>
    </source>
</evidence>
<dbReference type="InterPro" id="IPR028889">
    <property type="entry name" value="USP"/>
</dbReference>
<evidence type="ECO:0000313" key="10">
    <source>
        <dbReference type="EMBL" id="CAL7942928.1"/>
    </source>
</evidence>
<protein>
    <recommendedName>
        <fullName evidence="3">ubiquitinyl hydrolase 1</fullName>
        <ecNumber evidence="3">3.4.19.12</ecNumber>
    </recommendedName>
</protein>
<feature type="domain" description="USP" evidence="9">
    <location>
        <begin position="547"/>
        <end position="920"/>
    </location>
</feature>
<feature type="compositionally biased region" description="Polar residues" evidence="8">
    <location>
        <begin position="446"/>
        <end position="457"/>
    </location>
</feature>
<evidence type="ECO:0000256" key="8">
    <source>
        <dbReference type="SAM" id="MobiDB-lite"/>
    </source>
</evidence>
<feature type="region of interest" description="Disordered" evidence="8">
    <location>
        <begin position="130"/>
        <end position="153"/>
    </location>
</feature>
<evidence type="ECO:0000256" key="2">
    <source>
        <dbReference type="ARBA" id="ARBA00005427"/>
    </source>
</evidence>
<proteinExistence type="inferred from homology"/>
<evidence type="ECO:0000259" key="9">
    <source>
        <dbReference type="PROSITE" id="PS50235"/>
    </source>
</evidence>
<comment type="similarity">
    <text evidence="2">Belongs to the peptidase C19 family. USP10 subfamily.</text>
</comment>
<keyword evidence="11" id="KW-1185">Reference proteome</keyword>
<dbReference type="InterPro" id="IPR038765">
    <property type="entry name" value="Papain-like_cys_pep_sf"/>
</dbReference>
<keyword evidence="5" id="KW-0833">Ubl conjugation pathway</keyword>
<dbReference type="Gene3D" id="3.90.70.10">
    <property type="entry name" value="Cysteine proteinases"/>
    <property type="match status" value="1"/>
</dbReference>
<dbReference type="PANTHER" id="PTHR24006">
    <property type="entry name" value="UBIQUITIN CARBOXYL-TERMINAL HYDROLASE"/>
    <property type="match status" value="1"/>
</dbReference>
<dbReference type="PROSITE" id="PS50235">
    <property type="entry name" value="USP_3"/>
    <property type="match status" value="1"/>
</dbReference>
<accession>A0ABP1NPG6</accession>
<evidence type="ECO:0000256" key="4">
    <source>
        <dbReference type="ARBA" id="ARBA00022670"/>
    </source>
</evidence>
<feature type="region of interest" description="Disordered" evidence="8">
    <location>
        <begin position="445"/>
        <end position="466"/>
    </location>
</feature>
<evidence type="ECO:0000256" key="5">
    <source>
        <dbReference type="ARBA" id="ARBA00022786"/>
    </source>
</evidence>
<evidence type="ECO:0000256" key="1">
    <source>
        <dbReference type="ARBA" id="ARBA00000707"/>
    </source>
</evidence>
<keyword evidence="7" id="KW-0788">Thiol protease</keyword>
<dbReference type="InterPro" id="IPR050164">
    <property type="entry name" value="Peptidase_C19"/>
</dbReference>
<dbReference type="SUPFAM" id="SSF54001">
    <property type="entry name" value="Cysteine proteinases"/>
    <property type="match status" value="1"/>
</dbReference>
<keyword evidence="4" id="KW-0645">Protease</keyword>
<evidence type="ECO:0000256" key="3">
    <source>
        <dbReference type="ARBA" id="ARBA00012759"/>
    </source>
</evidence>
<dbReference type="Pfam" id="PF00443">
    <property type="entry name" value="UCH"/>
    <property type="match status" value="1"/>
</dbReference>
<keyword evidence="6" id="KW-0378">Hydrolase</keyword>
<organism evidence="10 11">
    <name type="scientific">Xylocopa violacea</name>
    <name type="common">Violet carpenter bee</name>
    <name type="synonym">Apis violacea</name>
    <dbReference type="NCBI Taxonomy" id="135666"/>
    <lineage>
        <taxon>Eukaryota</taxon>
        <taxon>Metazoa</taxon>
        <taxon>Ecdysozoa</taxon>
        <taxon>Arthropoda</taxon>
        <taxon>Hexapoda</taxon>
        <taxon>Insecta</taxon>
        <taxon>Pterygota</taxon>
        <taxon>Neoptera</taxon>
        <taxon>Endopterygota</taxon>
        <taxon>Hymenoptera</taxon>
        <taxon>Apocrita</taxon>
        <taxon>Aculeata</taxon>
        <taxon>Apoidea</taxon>
        <taxon>Anthophila</taxon>
        <taxon>Apidae</taxon>
        <taxon>Xylocopa</taxon>
        <taxon>Xylocopa</taxon>
    </lineage>
</organism>
<dbReference type="EMBL" id="CAXAJV020001293">
    <property type="protein sequence ID" value="CAL7942928.1"/>
    <property type="molecule type" value="Genomic_DNA"/>
</dbReference>